<accession>A0A0H3ADV2</accession>
<dbReference type="Pfam" id="PF05742">
    <property type="entry name" value="TANGO2"/>
    <property type="match status" value="1"/>
</dbReference>
<reference evidence="1 2" key="1">
    <citation type="submission" date="2007-03" db="EMBL/GenBank/DDBJ databases">
        <authorList>
            <person name="Heidelberg J."/>
        </authorList>
    </citation>
    <scope>NUCLEOTIDE SEQUENCE [LARGE SCALE GENOMIC DNA]</scope>
    <source>
        <strain evidence="2">ATCC 39541 / Classical Ogawa 395 / O395</strain>
    </source>
</reference>
<dbReference type="RefSeq" id="WP_000337286.1">
    <property type="nucleotide sequence ID" value="NC_009456.1"/>
</dbReference>
<dbReference type="OrthoDB" id="1113830at2"/>
<dbReference type="KEGG" id="vco:VC0395_0592"/>
<proteinExistence type="predicted"/>
<evidence type="ECO:0000313" key="2">
    <source>
        <dbReference type="Proteomes" id="UP000000249"/>
    </source>
</evidence>
<dbReference type="AlphaFoldDB" id="A0A0H3ADV2"/>
<organism evidence="1 2">
    <name type="scientific">Vibrio cholerae serotype O1 (strain ATCC 39541 / Classical Ogawa 395 / O395)</name>
    <dbReference type="NCBI Taxonomy" id="345073"/>
    <lineage>
        <taxon>Bacteria</taxon>
        <taxon>Pseudomonadati</taxon>
        <taxon>Pseudomonadota</taxon>
        <taxon>Gammaproteobacteria</taxon>
        <taxon>Vibrionales</taxon>
        <taxon>Vibrionaceae</taxon>
        <taxon>Vibrio</taxon>
    </lineage>
</organism>
<protein>
    <recommendedName>
        <fullName evidence="3">NRDE family protein</fullName>
    </recommendedName>
</protein>
<dbReference type="EMBL" id="CP000626">
    <property type="protein sequence ID" value="ABQ18954.1"/>
    <property type="molecule type" value="Genomic_DNA"/>
</dbReference>
<dbReference type="InterPro" id="IPR008551">
    <property type="entry name" value="TANGO2"/>
</dbReference>
<gene>
    <name evidence="1" type="ordered locus">VC0395_0592</name>
</gene>
<name>A0A0H3ADV2_VIBC3</name>
<dbReference type="eggNOG" id="COG3332">
    <property type="taxonomic scope" value="Bacteria"/>
</dbReference>
<sequence length="248" mass="27592">MCSVTWSLSDTGYQVFFNRDEQRSRALALPPAIYDRQGVAVMMPLDPQGQGSWISLNQFGLSLCLLNNYQGRVPDGTLISRGLLLKSLAGSSSIEQITLAFEKLALSRFAPFTLLAFDPLLTQQQGEVLAYAWDGEQFCSGVTSSPLFSSGVALDEVQRYRTQVYQHLTADGVTPEKLLAFHCHQHPQWPHLSVAMQRDDAHTVSFTHIKVSDGQLGMSYFSGRPTQLTDQILHQPQYPFPQIISLVS</sequence>
<evidence type="ECO:0008006" key="3">
    <source>
        <dbReference type="Google" id="ProtNLM"/>
    </source>
</evidence>
<dbReference type="Proteomes" id="UP000000249">
    <property type="component" value="Chromosome 2"/>
</dbReference>
<dbReference type="PATRIC" id="fig|345073.21.peg.3400"/>
<dbReference type="KEGG" id="vcr:VC395_A0664"/>
<evidence type="ECO:0000313" key="1">
    <source>
        <dbReference type="EMBL" id="ABQ18954.1"/>
    </source>
</evidence>